<keyword evidence="4" id="KW-1185">Reference proteome</keyword>
<evidence type="ECO:0000256" key="1">
    <source>
        <dbReference type="SAM" id="MobiDB-lite"/>
    </source>
</evidence>
<evidence type="ECO:0000313" key="4">
    <source>
        <dbReference type="Proteomes" id="UP001319870"/>
    </source>
</evidence>
<feature type="compositionally biased region" description="Pro residues" evidence="1">
    <location>
        <begin position="41"/>
        <end position="55"/>
    </location>
</feature>
<feature type="region of interest" description="Disordered" evidence="1">
    <location>
        <begin position="1"/>
        <end position="64"/>
    </location>
</feature>
<keyword evidence="2" id="KW-0812">Transmembrane</keyword>
<evidence type="ECO:0000313" key="3">
    <source>
        <dbReference type="EMBL" id="MCA5895021.1"/>
    </source>
</evidence>
<accession>A0ABS7ZJ16</accession>
<evidence type="ECO:0000256" key="2">
    <source>
        <dbReference type="SAM" id="Phobius"/>
    </source>
</evidence>
<evidence type="ECO:0008006" key="5">
    <source>
        <dbReference type="Google" id="ProtNLM"/>
    </source>
</evidence>
<name>A0ABS7ZJ16_9MICO</name>
<keyword evidence="2" id="KW-1133">Transmembrane helix</keyword>
<organism evidence="3 4">
    <name type="scientific">Isoptericola luteus</name>
    <dbReference type="NCBI Taxonomy" id="2879484"/>
    <lineage>
        <taxon>Bacteria</taxon>
        <taxon>Bacillati</taxon>
        <taxon>Actinomycetota</taxon>
        <taxon>Actinomycetes</taxon>
        <taxon>Micrococcales</taxon>
        <taxon>Promicromonosporaceae</taxon>
        <taxon>Isoptericola</taxon>
    </lineage>
</organism>
<sequence length="93" mass="9424">MTAGHISNTATANATPPPGTPAITPQISEFMLVSGENSLPTPQPTPPDLSSPPPDGDLAQTGTGMAAPLAAAIFLLTTGVALRRARHNGQLQE</sequence>
<gene>
    <name evidence="3" type="ORF">LEP48_16955</name>
</gene>
<feature type="transmembrane region" description="Helical" evidence="2">
    <location>
        <begin position="58"/>
        <end position="82"/>
    </location>
</feature>
<keyword evidence="2" id="KW-0472">Membrane</keyword>
<reference evidence="3 4" key="1">
    <citation type="submission" date="2021-09" db="EMBL/GenBank/DDBJ databases">
        <title>Isoptericola luteus sp. nov., a novel bacterium isolated from Harbin, the capital city of Heilongjiang province.</title>
        <authorList>
            <person name="Li J."/>
        </authorList>
    </citation>
    <scope>NUCLEOTIDE SEQUENCE [LARGE SCALE GENOMIC DNA]</scope>
    <source>
        <strain evidence="3 4">NEAU-Y5</strain>
    </source>
</reference>
<protein>
    <recommendedName>
        <fullName evidence="5">Gram-positive cocci surface proteins LPxTG domain-containing protein</fullName>
    </recommendedName>
</protein>
<dbReference type="EMBL" id="JAIXCQ010000015">
    <property type="protein sequence ID" value="MCA5895021.1"/>
    <property type="molecule type" value="Genomic_DNA"/>
</dbReference>
<proteinExistence type="predicted"/>
<comment type="caution">
    <text evidence="3">The sequence shown here is derived from an EMBL/GenBank/DDBJ whole genome shotgun (WGS) entry which is preliminary data.</text>
</comment>
<dbReference type="Proteomes" id="UP001319870">
    <property type="component" value="Unassembled WGS sequence"/>
</dbReference>